<evidence type="ECO:0000313" key="8">
    <source>
        <dbReference type="Proteomes" id="UP000500930"/>
    </source>
</evidence>
<organism evidence="7 8">
    <name type="scientific">Anaplasma platys</name>
    <dbReference type="NCBI Taxonomy" id="949"/>
    <lineage>
        <taxon>Bacteria</taxon>
        <taxon>Pseudomonadati</taxon>
        <taxon>Pseudomonadota</taxon>
        <taxon>Alphaproteobacteria</taxon>
        <taxon>Rickettsiales</taxon>
        <taxon>Anaplasmataceae</taxon>
        <taxon>Anaplasma</taxon>
    </lineage>
</organism>
<dbReference type="InterPro" id="IPR001977">
    <property type="entry name" value="Depp_CoAkinase"/>
</dbReference>
<dbReference type="GO" id="GO:0004140">
    <property type="term" value="F:dephospho-CoA kinase activity"/>
    <property type="evidence" value="ECO:0007669"/>
    <property type="project" value="UniProtKB-UniRule"/>
</dbReference>
<dbReference type="PANTHER" id="PTHR10695">
    <property type="entry name" value="DEPHOSPHO-COA KINASE-RELATED"/>
    <property type="match status" value="1"/>
</dbReference>
<dbReference type="HAMAP" id="MF_00376">
    <property type="entry name" value="Dephospho_CoA_kinase"/>
    <property type="match status" value="1"/>
</dbReference>
<dbReference type="GO" id="GO:0005524">
    <property type="term" value="F:ATP binding"/>
    <property type="evidence" value="ECO:0007669"/>
    <property type="project" value="UniProtKB-UniRule"/>
</dbReference>
<dbReference type="NCBIfam" id="TIGR00152">
    <property type="entry name" value="dephospho-CoA kinase"/>
    <property type="match status" value="1"/>
</dbReference>
<keyword evidence="2 5" id="KW-0547">Nucleotide-binding</keyword>
<feature type="binding site" evidence="5">
    <location>
        <begin position="20"/>
        <end position="25"/>
    </location>
    <ligand>
        <name>ATP</name>
        <dbReference type="ChEBI" id="CHEBI:30616"/>
    </ligand>
</feature>
<dbReference type="EMBL" id="CP046391">
    <property type="protein sequence ID" value="QJC27666.1"/>
    <property type="molecule type" value="Genomic_DNA"/>
</dbReference>
<dbReference type="GO" id="GO:0015937">
    <property type="term" value="P:coenzyme A biosynthetic process"/>
    <property type="evidence" value="ECO:0007669"/>
    <property type="project" value="UniProtKB-UniRule"/>
</dbReference>
<keyword evidence="8" id="KW-1185">Reference proteome</keyword>
<gene>
    <name evidence="5 7" type="primary">coaE</name>
    <name evidence="7" type="ORF">ANPL_02020</name>
</gene>
<evidence type="ECO:0000256" key="4">
    <source>
        <dbReference type="ARBA" id="ARBA00022993"/>
    </source>
</evidence>
<comment type="similarity">
    <text evidence="1 5">Belongs to the CoaE family.</text>
</comment>
<sequence>MEFNAHEVAMIVLGLSGAAGSGKTTVAGLFRKVCKAGVFDADREVHKMYDNDAGIISAVEKYFPASIRDGKVSRKKLAKHFYAYSEEWKDFQRIVHKKLLWKQKRSIQDAMKAGVRYFVLDIPLLLEGGFGEACDVVVHVHVNKRTQWQRLVKRGLTEENIRFILSLQLDGNKRHNLADFTLNTGYRASEISMGILDILRSLPSRGMWVL</sequence>
<name>A0A858PYH9_9RICK</name>
<evidence type="ECO:0000256" key="5">
    <source>
        <dbReference type="HAMAP-Rule" id="MF_00376"/>
    </source>
</evidence>
<dbReference type="Proteomes" id="UP000500930">
    <property type="component" value="Chromosome"/>
</dbReference>
<dbReference type="KEGG" id="aplt:ANPL_02020"/>
<dbReference type="InterPro" id="IPR027417">
    <property type="entry name" value="P-loop_NTPase"/>
</dbReference>
<keyword evidence="4 5" id="KW-0173">Coenzyme A biosynthesis</keyword>
<dbReference type="PROSITE" id="PS51219">
    <property type="entry name" value="DPCK"/>
    <property type="match status" value="1"/>
</dbReference>
<evidence type="ECO:0000256" key="1">
    <source>
        <dbReference type="ARBA" id="ARBA00009018"/>
    </source>
</evidence>
<evidence type="ECO:0000256" key="6">
    <source>
        <dbReference type="NCBIfam" id="TIGR00152"/>
    </source>
</evidence>
<keyword evidence="3 5" id="KW-0067">ATP-binding</keyword>
<comment type="catalytic activity">
    <reaction evidence="5">
        <text>3'-dephospho-CoA + ATP = ADP + CoA + H(+)</text>
        <dbReference type="Rhea" id="RHEA:18245"/>
        <dbReference type="ChEBI" id="CHEBI:15378"/>
        <dbReference type="ChEBI" id="CHEBI:30616"/>
        <dbReference type="ChEBI" id="CHEBI:57287"/>
        <dbReference type="ChEBI" id="CHEBI:57328"/>
        <dbReference type="ChEBI" id="CHEBI:456216"/>
        <dbReference type="EC" id="2.7.1.24"/>
    </reaction>
</comment>
<proteinExistence type="inferred from homology"/>
<keyword evidence="5" id="KW-0808">Transferase</keyword>
<protein>
    <recommendedName>
        <fullName evidence="5 6">Dephospho-CoA kinase</fullName>
        <ecNumber evidence="5 6">2.7.1.24</ecNumber>
    </recommendedName>
    <alternativeName>
        <fullName evidence="5">Dephosphocoenzyme A kinase</fullName>
    </alternativeName>
</protein>
<dbReference type="Pfam" id="PF01121">
    <property type="entry name" value="CoaE"/>
    <property type="match status" value="1"/>
</dbReference>
<accession>A0A858PYH9</accession>
<comment type="pathway">
    <text evidence="5">Cofactor biosynthesis; coenzyme A biosynthesis; CoA from (R)-pantothenate: step 5/5.</text>
</comment>
<dbReference type="GO" id="GO:0005737">
    <property type="term" value="C:cytoplasm"/>
    <property type="evidence" value="ECO:0007669"/>
    <property type="project" value="UniProtKB-SubCell"/>
</dbReference>
<comment type="function">
    <text evidence="5">Catalyzes the phosphorylation of the 3'-hydroxyl group of dephosphocoenzyme A to form coenzyme A.</text>
</comment>
<evidence type="ECO:0000313" key="7">
    <source>
        <dbReference type="EMBL" id="QJC27666.1"/>
    </source>
</evidence>
<dbReference type="EC" id="2.7.1.24" evidence="5 6"/>
<dbReference type="UniPathway" id="UPA00241">
    <property type="reaction ID" value="UER00356"/>
</dbReference>
<dbReference type="CDD" id="cd02022">
    <property type="entry name" value="DPCK"/>
    <property type="match status" value="1"/>
</dbReference>
<reference evidence="7 8" key="1">
    <citation type="journal article" date="2020" name="Pathogens">
        <title>First Whole Genome Sequence of Anaplasma platys, an Obligate Intracellular Rickettsial Pathogen of Dogs.</title>
        <authorList>
            <person name="Llanes A."/>
            <person name="Rajeev S."/>
        </authorList>
    </citation>
    <scope>NUCLEOTIDE SEQUENCE [LARGE SCALE GENOMIC DNA]</scope>
    <source>
        <strain evidence="7 8">S3</strain>
    </source>
</reference>
<dbReference type="SUPFAM" id="SSF52540">
    <property type="entry name" value="P-loop containing nucleoside triphosphate hydrolases"/>
    <property type="match status" value="1"/>
</dbReference>
<evidence type="ECO:0000256" key="3">
    <source>
        <dbReference type="ARBA" id="ARBA00022840"/>
    </source>
</evidence>
<evidence type="ECO:0000256" key="2">
    <source>
        <dbReference type="ARBA" id="ARBA00022741"/>
    </source>
</evidence>
<dbReference type="Gene3D" id="3.40.50.300">
    <property type="entry name" value="P-loop containing nucleotide triphosphate hydrolases"/>
    <property type="match status" value="1"/>
</dbReference>
<keyword evidence="5" id="KW-0963">Cytoplasm</keyword>
<comment type="subcellular location">
    <subcellularLocation>
        <location evidence="5">Cytoplasm</location>
    </subcellularLocation>
</comment>
<dbReference type="AlphaFoldDB" id="A0A858PYH9"/>
<keyword evidence="5 7" id="KW-0418">Kinase</keyword>
<dbReference type="PANTHER" id="PTHR10695:SF46">
    <property type="entry name" value="BIFUNCTIONAL COENZYME A SYNTHASE-RELATED"/>
    <property type="match status" value="1"/>
</dbReference>